<dbReference type="GeneID" id="109708736"/>
<feature type="repeat" description="WD" evidence="1">
    <location>
        <begin position="183"/>
        <end position="222"/>
    </location>
</feature>
<dbReference type="SUPFAM" id="SSF50978">
    <property type="entry name" value="WD40 repeat-like"/>
    <property type="match status" value="1"/>
</dbReference>
<dbReference type="SMART" id="SM00320">
    <property type="entry name" value="WD40"/>
    <property type="match status" value="7"/>
</dbReference>
<sequence length="417" mass="45079">MHRDTGNKQQTLIIPLAADIGPLESAPIRRRTQPTITSCSSSSSSSKCRNSSRCSYKQLAVLSGHAGSVSCVALCGEFVLSASLGDDIVLWQQPDLRQFARFGHGGTGSVKALAASGARVFSAHQDGRIRVWKVSRRGGAGAGPGRENALRLAATLPTARDYLGRCLKQSNYVEARRHHRRLWIEHIDSISCLAIHAGFIYSASWDRTLKVWRLSDYKCLESIRAHDDAINGLAAGNGFIYSASADGKIKAWAKGKSSHYLKALLGAYDDVSWNAVVACGDGRSVYAGGSDGRLAGWEIDPSRNGSWSLVCDVGRAHDMAILCLCSMGDQFVCSGSADKSIGVWRREKGGGVCRVGVVRGHEGPVKCVQALESSRVGEGFMLYSGGIDKSLRVWWIAKDCSERKSKQAEDEKCIVLR</sequence>
<dbReference type="Pfam" id="PF00400">
    <property type="entry name" value="WD40"/>
    <property type="match status" value="6"/>
</dbReference>
<dbReference type="RefSeq" id="XP_020086145.1">
    <property type="nucleotide sequence ID" value="XM_020230556.1"/>
</dbReference>
<dbReference type="OrthoDB" id="674604at2759"/>
<dbReference type="PROSITE" id="PS50082">
    <property type="entry name" value="WD_REPEATS_2"/>
    <property type="match status" value="1"/>
</dbReference>
<evidence type="ECO:0000256" key="2">
    <source>
        <dbReference type="SAM" id="MobiDB-lite"/>
    </source>
</evidence>
<organism evidence="3 4">
    <name type="scientific">Ananas comosus</name>
    <name type="common">Pineapple</name>
    <name type="synonym">Ananas ananas</name>
    <dbReference type="NCBI Taxonomy" id="4615"/>
    <lineage>
        <taxon>Eukaryota</taxon>
        <taxon>Viridiplantae</taxon>
        <taxon>Streptophyta</taxon>
        <taxon>Embryophyta</taxon>
        <taxon>Tracheophyta</taxon>
        <taxon>Spermatophyta</taxon>
        <taxon>Magnoliopsida</taxon>
        <taxon>Liliopsida</taxon>
        <taxon>Poales</taxon>
        <taxon>Bromeliaceae</taxon>
        <taxon>Bromelioideae</taxon>
        <taxon>Ananas</taxon>
    </lineage>
</organism>
<dbReference type="InterPro" id="IPR015943">
    <property type="entry name" value="WD40/YVTN_repeat-like_dom_sf"/>
</dbReference>
<reference evidence="4" key="2">
    <citation type="submission" date="2025-08" db="UniProtKB">
        <authorList>
            <consortium name="RefSeq"/>
        </authorList>
    </citation>
    <scope>IDENTIFICATION</scope>
    <source>
        <tissue evidence="4">Leaf</tissue>
    </source>
</reference>
<dbReference type="FunFam" id="2.130.10.10:FF:000775">
    <property type="entry name" value="BnaA09g28200D protein"/>
    <property type="match status" value="1"/>
</dbReference>
<dbReference type="Gene3D" id="2.130.10.10">
    <property type="entry name" value="YVTN repeat-like/Quinoprotein amine dehydrogenase"/>
    <property type="match status" value="2"/>
</dbReference>
<protein>
    <submittedName>
        <fullName evidence="4">Protein JINGUBANG-like</fullName>
    </submittedName>
</protein>
<dbReference type="PANTHER" id="PTHR22844:SF340">
    <property type="entry name" value="OS01G0946100 PROTEIN"/>
    <property type="match status" value="1"/>
</dbReference>
<gene>
    <name evidence="4" type="primary">LOC109708736</name>
</gene>
<dbReference type="InterPro" id="IPR001680">
    <property type="entry name" value="WD40_rpt"/>
</dbReference>
<reference evidence="3" key="1">
    <citation type="journal article" date="2015" name="Nat. Genet.">
        <title>The pineapple genome and the evolution of CAM photosynthesis.</title>
        <authorList>
            <person name="Ming R."/>
            <person name="VanBuren R."/>
            <person name="Wai C.M."/>
            <person name="Tang H."/>
            <person name="Schatz M.C."/>
            <person name="Bowers J.E."/>
            <person name="Lyons E."/>
            <person name="Wang M.L."/>
            <person name="Chen J."/>
            <person name="Biggers E."/>
            <person name="Zhang J."/>
            <person name="Huang L."/>
            <person name="Zhang L."/>
            <person name="Miao W."/>
            <person name="Zhang J."/>
            <person name="Ye Z."/>
            <person name="Miao C."/>
            <person name="Lin Z."/>
            <person name="Wang H."/>
            <person name="Zhou H."/>
            <person name="Yim W.C."/>
            <person name="Priest H.D."/>
            <person name="Zheng C."/>
            <person name="Woodhouse M."/>
            <person name="Edger P.P."/>
            <person name="Guyot R."/>
            <person name="Guo H.B."/>
            <person name="Guo H."/>
            <person name="Zheng G."/>
            <person name="Singh R."/>
            <person name="Sharma A."/>
            <person name="Min X."/>
            <person name="Zheng Y."/>
            <person name="Lee H."/>
            <person name="Gurtowski J."/>
            <person name="Sedlazeck F.J."/>
            <person name="Harkess A."/>
            <person name="McKain M.R."/>
            <person name="Liao Z."/>
            <person name="Fang J."/>
            <person name="Liu J."/>
            <person name="Zhang X."/>
            <person name="Zhang Q."/>
            <person name="Hu W."/>
            <person name="Qin Y."/>
            <person name="Wang K."/>
            <person name="Chen L.Y."/>
            <person name="Shirley N."/>
            <person name="Lin Y.R."/>
            <person name="Liu L.Y."/>
            <person name="Hernandez A.G."/>
            <person name="Wright C.L."/>
            <person name="Bulone V."/>
            <person name="Tuskan G.A."/>
            <person name="Heath K."/>
            <person name="Zee F."/>
            <person name="Moore P.H."/>
            <person name="Sunkar R."/>
            <person name="Leebens-Mack J.H."/>
            <person name="Mockler T."/>
            <person name="Bennetzen J.L."/>
            <person name="Freeling M."/>
            <person name="Sankoff D."/>
            <person name="Paterson A.H."/>
            <person name="Zhu X."/>
            <person name="Yang X."/>
            <person name="Smith J.A."/>
            <person name="Cushman J.C."/>
            <person name="Paull R.E."/>
            <person name="Yu Q."/>
        </authorList>
    </citation>
    <scope>NUCLEOTIDE SEQUENCE [LARGE SCALE GENOMIC DNA]</scope>
    <source>
        <strain evidence="3">cv. F153</strain>
    </source>
</reference>
<keyword evidence="3" id="KW-1185">Reference proteome</keyword>
<feature type="region of interest" description="Disordered" evidence="2">
    <location>
        <begin position="31"/>
        <end position="50"/>
    </location>
</feature>
<keyword evidence="1" id="KW-0853">WD repeat</keyword>
<dbReference type="InterPro" id="IPR036322">
    <property type="entry name" value="WD40_repeat_dom_sf"/>
</dbReference>
<proteinExistence type="predicted"/>
<dbReference type="Proteomes" id="UP000515123">
    <property type="component" value="Linkage group 4"/>
</dbReference>
<evidence type="ECO:0000313" key="3">
    <source>
        <dbReference type="Proteomes" id="UP000515123"/>
    </source>
</evidence>
<dbReference type="InterPro" id="IPR045182">
    <property type="entry name" value="JINGUBANG-like"/>
</dbReference>
<dbReference type="AlphaFoldDB" id="A0A6P5EYC4"/>
<evidence type="ECO:0000256" key="1">
    <source>
        <dbReference type="PROSITE-ProRule" id="PRU00221"/>
    </source>
</evidence>
<dbReference type="PANTHER" id="PTHR22844">
    <property type="entry name" value="F-BOX AND WD40 DOMAIN PROTEIN"/>
    <property type="match status" value="1"/>
</dbReference>
<name>A0A6P5EYC4_ANACO</name>
<evidence type="ECO:0000313" key="4">
    <source>
        <dbReference type="RefSeq" id="XP_020086145.1"/>
    </source>
</evidence>
<feature type="compositionally biased region" description="Low complexity" evidence="2">
    <location>
        <begin position="38"/>
        <end position="50"/>
    </location>
</feature>
<accession>A0A6P5EYC4</accession>